<keyword evidence="2" id="KW-1185">Reference proteome</keyword>
<accession>A0ABQ3UQJ6</accession>
<dbReference type="EMBL" id="BNJG01000001">
    <property type="protein sequence ID" value="GHO54952.1"/>
    <property type="molecule type" value="Genomic_DNA"/>
</dbReference>
<proteinExistence type="predicted"/>
<reference evidence="1 2" key="1">
    <citation type="journal article" date="2021" name="Int. J. Syst. Evol. Microbiol.">
        <title>Reticulibacter mediterranei gen. nov., sp. nov., within the new family Reticulibacteraceae fam. nov., and Ktedonospora formicarum gen. nov., sp. nov., Ktedonobacter robiniae sp. nov., Dictyobacter formicarum sp. nov. and Dictyobacter arantiisoli sp. nov., belonging to the class Ktedonobacteria.</title>
        <authorList>
            <person name="Yabe S."/>
            <person name="Zheng Y."/>
            <person name="Wang C.M."/>
            <person name="Sakai Y."/>
            <person name="Abe K."/>
            <person name="Yokota A."/>
            <person name="Donadio S."/>
            <person name="Cavaletti L."/>
            <person name="Monciardini P."/>
        </authorList>
    </citation>
    <scope>NUCLEOTIDE SEQUENCE [LARGE SCALE GENOMIC DNA]</scope>
    <source>
        <strain evidence="1 2">SOSP1-30</strain>
    </source>
</reference>
<sequence>MHIIALWTIQERYGTLYDGGFEEAWQSRVAYSYARKVRTPQSGMLANGQWG</sequence>
<protein>
    <submittedName>
        <fullName evidence="1">Uncharacterized protein</fullName>
    </submittedName>
</protein>
<comment type="caution">
    <text evidence="1">The sequence shown here is derived from an EMBL/GenBank/DDBJ whole genome shotgun (WGS) entry which is preliminary data.</text>
</comment>
<evidence type="ECO:0000313" key="1">
    <source>
        <dbReference type="EMBL" id="GHO54952.1"/>
    </source>
</evidence>
<gene>
    <name evidence="1" type="ORF">KSB_34270</name>
</gene>
<name>A0ABQ3UQJ6_9CHLR</name>
<evidence type="ECO:0000313" key="2">
    <source>
        <dbReference type="Proteomes" id="UP000654345"/>
    </source>
</evidence>
<dbReference type="Proteomes" id="UP000654345">
    <property type="component" value="Unassembled WGS sequence"/>
</dbReference>
<organism evidence="1 2">
    <name type="scientific">Ktedonobacter robiniae</name>
    <dbReference type="NCBI Taxonomy" id="2778365"/>
    <lineage>
        <taxon>Bacteria</taxon>
        <taxon>Bacillati</taxon>
        <taxon>Chloroflexota</taxon>
        <taxon>Ktedonobacteria</taxon>
        <taxon>Ktedonobacterales</taxon>
        <taxon>Ktedonobacteraceae</taxon>
        <taxon>Ktedonobacter</taxon>
    </lineage>
</organism>